<dbReference type="FunCoup" id="A0A6I9R343">
    <property type="interactions" value="7"/>
</dbReference>
<dbReference type="CDD" id="cd07040">
    <property type="entry name" value="HP"/>
    <property type="match status" value="1"/>
</dbReference>
<dbReference type="RefSeq" id="XP_010919654.1">
    <property type="nucleotide sequence ID" value="XM_010921352.3"/>
</dbReference>
<dbReference type="PANTHER" id="PTHR16469:SF27">
    <property type="entry name" value="UBIQUITIN-ASSOCIATED AND SH3 DOMAIN-CONTAINING BA-RELATED"/>
    <property type="match status" value="1"/>
</dbReference>
<protein>
    <submittedName>
        <fullName evidence="3">Uncharacterized protein LOC105043694</fullName>
    </submittedName>
</protein>
<dbReference type="InterPro" id="IPR051710">
    <property type="entry name" value="Phosphatase_SH3-domain"/>
</dbReference>
<keyword evidence="2" id="KW-1185">Reference proteome</keyword>
<dbReference type="Pfam" id="PF00300">
    <property type="entry name" value="His_Phos_1"/>
    <property type="match status" value="1"/>
</dbReference>
<gene>
    <name evidence="3" type="primary">LOC105043694</name>
</gene>
<dbReference type="InterPro" id="IPR013078">
    <property type="entry name" value="His_Pase_superF_clade-1"/>
</dbReference>
<dbReference type="AlphaFoldDB" id="A0A6I9R343"/>
<name>A0A6I9R343_ELAGV</name>
<proteinExistence type="predicted"/>
<dbReference type="Proteomes" id="UP000504607">
    <property type="component" value="Chromosome 4"/>
</dbReference>
<accession>A0A6I9R343</accession>
<dbReference type="InParanoid" id="A0A6I9R343"/>
<evidence type="ECO:0000313" key="3">
    <source>
        <dbReference type="RefSeq" id="XP_010919654.1"/>
    </source>
</evidence>
<dbReference type="SUPFAM" id="SSF53254">
    <property type="entry name" value="Phosphoglycerate mutase-like"/>
    <property type="match status" value="1"/>
</dbReference>
<evidence type="ECO:0000256" key="1">
    <source>
        <dbReference type="SAM" id="MobiDB-lite"/>
    </source>
</evidence>
<feature type="region of interest" description="Disordered" evidence="1">
    <location>
        <begin position="29"/>
        <end position="53"/>
    </location>
</feature>
<dbReference type="Gene3D" id="3.40.50.1240">
    <property type="entry name" value="Phosphoglycerate mutase-like"/>
    <property type="match status" value="1"/>
</dbReference>
<dbReference type="PANTHER" id="PTHR16469">
    <property type="entry name" value="UBIQUITIN-ASSOCIATED AND SH3 DOMAIN-CONTAINING BA-RELATED"/>
    <property type="match status" value="1"/>
</dbReference>
<dbReference type="OrthoDB" id="414418at2759"/>
<evidence type="ECO:0000313" key="2">
    <source>
        <dbReference type="Proteomes" id="UP000504607"/>
    </source>
</evidence>
<reference evidence="3" key="1">
    <citation type="submission" date="2025-08" db="UniProtKB">
        <authorList>
            <consortium name="RefSeq"/>
        </authorList>
    </citation>
    <scope>IDENTIFICATION</scope>
</reference>
<dbReference type="InterPro" id="IPR029033">
    <property type="entry name" value="His_PPase_superfam"/>
</dbReference>
<organism evidence="2 3">
    <name type="scientific">Elaeis guineensis var. tenera</name>
    <name type="common">Oil palm</name>
    <dbReference type="NCBI Taxonomy" id="51953"/>
    <lineage>
        <taxon>Eukaryota</taxon>
        <taxon>Viridiplantae</taxon>
        <taxon>Streptophyta</taxon>
        <taxon>Embryophyta</taxon>
        <taxon>Tracheophyta</taxon>
        <taxon>Spermatophyta</taxon>
        <taxon>Magnoliopsida</taxon>
        <taxon>Liliopsida</taxon>
        <taxon>Arecaceae</taxon>
        <taxon>Arecoideae</taxon>
        <taxon>Cocoseae</taxon>
        <taxon>Elaeidinae</taxon>
        <taxon>Elaeis</taxon>
    </lineage>
</organism>
<sequence>MEFSALRPRFASLGRIFLPLFSPTRPINRKKTSPFCTRTSVEPPTPPERSTERETARAMEIAGEKRVQNVVVMRHGDRIDHFEPMWATHAARPWDPPLTDGGKIRAWTTGKRLRALGVPIHRVIVSPFLRCLQTATEAVSALCAVVDDEARLLAMETRQDVIIDPSRVKVSIEYGLCEMLNTRAIGEEFTPKDGIWFPEVSKLEALLPARTIDHSVERIYQEMPHWDESVLDARSRYANIIRALADKYPHENLLLVTHGEGVGVSVASFQKDAEVFEVEYCAFSHLQRHISFEPSQAPVAENLKLLTTSGQTGISFLLQLKMPDGF</sequence>